<dbReference type="InterPro" id="IPR012779">
    <property type="entry name" value="Peptidase_M1_pepN"/>
</dbReference>
<dbReference type="SUPFAM" id="SSF63737">
    <property type="entry name" value="Leukotriene A4 hydrolase N-terminal domain"/>
    <property type="match status" value="1"/>
</dbReference>
<reference evidence="17 18" key="1">
    <citation type="submission" date="2023-11" db="EMBL/GenBank/DDBJ databases">
        <title>Gilvimarinus fulvus sp. nov., isolated from the surface of Kelp.</title>
        <authorList>
            <person name="Sun Y.Y."/>
            <person name="Gong Y."/>
            <person name="Du Z.J."/>
        </authorList>
    </citation>
    <scope>NUCLEOTIDE SEQUENCE [LARGE SCALE GENOMIC DNA]</scope>
    <source>
        <strain evidence="17 18">SDUM040013</strain>
    </source>
</reference>
<evidence type="ECO:0000259" key="13">
    <source>
        <dbReference type="Pfam" id="PF01433"/>
    </source>
</evidence>
<keyword evidence="8" id="KW-0479">Metal-binding</keyword>
<evidence type="ECO:0000256" key="6">
    <source>
        <dbReference type="ARBA" id="ARBA00022438"/>
    </source>
</evidence>
<comment type="caution">
    <text evidence="17">The sequence shown here is derived from an EMBL/GenBank/DDBJ whole genome shotgun (WGS) entry which is preliminary data.</text>
</comment>
<evidence type="ECO:0000259" key="16">
    <source>
        <dbReference type="Pfam" id="PF17900"/>
    </source>
</evidence>
<dbReference type="Gene3D" id="1.25.50.10">
    <property type="entry name" value="Peptidase M1, alanyl aminopeptidase, C-terminal domain"/>
    <property type="match status" value="1"/>
</dbReference>
<accession>A0ABU4S213</accession>
<evidence type="ECO:0000256" key="8">
    <source>
        <dbReference type="ARBA" id="ARBA00022723"/>
    </source>
</evidence>
<dbReference type="InterPro" id="IPR038438">
    <property type="entry name" value="PepN_Ig-like_sf"/>
</dbReference>
<dbReference type="RefSeq" id="WP_302722036.1">
    <property type="nucleotide sequence ID" value="NZ_JAULRU010000418.1"/>
</dbReference>
<evidence type="ECO:0000256" key="9">
    <source>
        <dbReference type="ARBA" id="ARBA00022801"/>
    </source>
</evidence>
<dbReference type="Pfam" id="PF01433">
    <property type="entry name" value="Peptidase_M1"/>
    <property type="match status" value="1"/>
</dbReference>
<dbReference type="InterPro" id="IPR037144">
    <property type="entry name" value="Peptidase_M1_pepN_C_sf"/>
</dbReference>
<evidence type="ECO:0000313" key="17">
    <source>
        <dbReference type="EMBL" id="MDX6851188.1"/>
    </source>
</evidence>
<keyword evidence="11" id="KW-0482">Metalloprotease</keyword>
<dbReference type="InterPro" id="IPR024601">
    <property type="entry name" value="Peptidase_M1_pepN_C"/>
</dbReference>
<gene>
    <name evidence="17" type="primary">pepN</name>
    <name evidence="17" type="ORF">SCD92_17550</name>
</gene>
<dbReference type="Pfam" id="PF17432">
    <property type="entry name" value="DUF3458_C"/>
    <property type="match status" value="1"/>
</dbReference>
<comment type="cofactor">
    <cofactor evidence="2">
        <name>Zn(2+)</name>
        <dbReference type="ChEBI" id="CHEBI:29105"/>
    </cofactor>
</comment>
<keyword evidence="7" id="KW-0645">Protease</keyword>
<name>A0ABU4S213_9GAMM</name>
<dbReference type="PANTHER" id="PTHR46322">
    <property type="entry name" value="PUROMYCIN-SENSITIVE AMINOPEPTIDASE"/>
    <property type="match status" value="1"/>
</dbReference>
<evidence type="ECO:0000259" key="14">
    <source>
        <dbReference type="Pfam" id="PF11940"/>
    </source>
</evidence>
<evidence type="ECO:0000313" key="18">
    <source>
        <dbReference type="Proteomes" id="UP001273505"/>
    </source>
</evidence>
<dbReference type="SUPFAM" id="SSF55486">
    <property type="entry name" value="Metalloproteases ('zincins'), catalytic domain"/>
    <property type="match status" value="1"/>
</dbReference>
<proteinExistence type="inferred from homology"/>
<dbReference type="InterPro" id="IPR035414">
    <property type="entry name" value="Peptidase_M1_pepN_Ig-like"/>
</dbReference>
<organism evidence="17 18">
    <name type="scientific">Gilvimarinus gilvus</name>
    <dbReference type="NCBI Taxonomy" id="3058038"/>
    <lineage>
        <taxon>Bacteria</taxon>
        <taxon>Pseudomonadati</taxon>
        <taxon>Pseudomonadota</taxon>
        <taxon>Gammaproteobacteria</taxon>
        <taxon>Cellvibrionales</taxon>
        <taxon>Cellvibrionaceae</taxon>
        <taxon>Gilvimarinus</taxon>
    </lineage>
</organism>
<evidence type="ECO:0000256" key="11">
    <source>
        <dbReference type="ARBA" id="ARBA00023049"/>
    </source>
</evidence>
<feature type="domain" description="Peptidase M1 membrane alanine aminopeptidase" evidence="13">
    <location>
        <begin position="234"/>
        <end position="447"/>
    </location>
</feature>
<evidence type="ECO:0000259" key="15">
    <source>
        <dbReference type="Pfam" id="PF17432"/>
    </source>
</evidence>
<dbReference type="Gene3D" id="2.60.40.1840">
    <property type="match status" value="1"/>
</dbReference>
<dbReference type="InterPro" id="IPR042097">
    <property type="entry name" value="Aminopeptidase_N-like_N_sf"/>
</dbReference>
<evidence type="ECO:0000256" key="10">
    <source>
        <dbReference type="ARBA" id="ARBA00022833"/>
    </source>
</evidence>
<dbReference type="InterPro" id="IPR027268">
    <property type="entry name" value="Peptidase_M4/M1_CTD_sf"/>
</dbReference>
<dbReference type="Pfam" id="PF11940">
    <property type="entry name" value="DUF3458"/>
    <property type="match status" value="1"/>
</dbReference>
<evidence type="ECO:0000256" key="1">
    <source>
        <dbReference type="ARBA" id="ARBA00000098"/>
    </source>
</evidence>
<keyword evidence="9 17" id="KW-0378">Hydrolase</keyword>
<evidence type="ECO:0000256" key="5">
    <source>
        <dbReference type="ARBA" id="ARBA00015611"/>
    </source>
</evidence>
<dbReference type="GO" id="GO:0016285">
    <property type="term" value="F:alanyl aminopeptidase activity"/>
    <property type="evidence" value="ECO:0007669"/>
    <property type="project" value="UniProtKB-EC"/>
</dbReference>
<dbReference type="InterPro" id="IPR014782">
    <property type="entry name" value="Peptidase_M1_dom"/>
</dbReference>
<dbReference type="InterPro" id="IPR045357">
    <property type="entry name" value="Aminopeptidase_N-like_N"/>
</dbReference>
<dbReference type="Pfam" id="PF17900">
    <property type="entry name" value="Peptidase_M1_N"/>
    <property type="match status" value="1"/>
</dbReference>
<evidence type="ECO:0000256" key="3">
    <source>
        <dbReference type="ARBA" id="ARBA00010136"/>
    </source>
</evidence>
<feature type="domain" description="Aminopeptidase N-like N-terminal" evidence="16">
    <location>
        <begin position="31"/>
        <end position="194"/>
    </location>
</feature>
<dbReference type="Gene3D" id="2.60.40.1730">
    <property type="entry name" value="tricorn interacting facor f3 domain"/>
    <property type="match status" value="1"/>
</dbReference>
<sequence>MNIAEPTSAVQTVYLNDYQQPAYWIDKTELEVDIYSGETFVRSRLTMRKNSSIEGAQLDLHGEGLELLEIAIDGEPLSEERYVQGPSVLSLTPETEKFVLETKVRIEPEQNTSLEGLYRSRTMYCTQCEAEGFRKITYYLDRPDVMSDFTTRVSADKSRCPVLLSNGNLVEAGSLDNGRHFATWHDPHKKPAYLFALVAGDLAKVEDSFTTCSGKQVALEIFVEEKDLGKCDHAMQSLKKSMQWDEQTYGREYDLDIFMIVAVDDFNMGAMENKGLNIFNTSCVLASPTTTTDAGFQRVEGVVAHEYFHNWSGNRVTCRDWFQLSLKEGFTVYRDSEFSADMGSRTVKRVEDVSLLRTHQFAEDAGPMAHPIRPSSYMEISNFYTLTIYEKGAEVVRMIANLLGPELFRKGTDLYFERHDGQAVTTEDFVRAMADVSGRDFSQFDNWYNQAGTPELTIVDAYDENAREYTLTVSQYTPATPECAVKKPFHIPLRMGLIGEAGELALTLADEIAEDLPEDNTDRVLEVTQTTQSFVFHNVPEKPVPSLLRNFSAPVKLKYDYSRDDLCAIVMRDSNGFTRYEAVQSLCMAAINDAMAAGEGGRFVLDERLPRVYRSLFAQAELDQAMFAYMLTLPAEGYIAEQQSEIDPQAIYQARSKVKSALAQALAGELEQTYRALSVDVEYSADAESIARRSLKNVCLSYLMDQPSDATLELCKTQFETATNMTDEIAALTAMVMSENAKAQAAAAVALSDFYVKWRDEALVVNQWFALQARNPAAGGLKRVNDLLQHEAYDSSNPNKIRAVIGGFCGGNTPNFHSLGETPEQGGYAFLAQQIQQLDAKNPQIAARLLTPLTRWRRYAPAYSQAMRSQLEALLEMPSLSPDCYEVVSKSLA</sequence>
<comment type="catalytic activity">
    <reaction evidence="1">
        <text>Release of an N-terminal amino acid, Xaa-|-Yaa- from a peptide, amide or arylamide. Xaa is preferably Ala, but may be most amino acids including Pro (slow action). When a terminal hydrophobic residue is followed by a prolyl residue, the two may be released as an intact Xaa-Pro dipeptide.</text>
        <dbReference type="EC" id="3.4.11.2"/>
    </reaction>
</comment>
<comment type="similarity">
    <text evidence="3">Belongs to the peptidase M1 family.</text>
</comment>
<evidence type="ECO:0000256" key="7">
    <source>
        <dbReference type="ARBA" id="ARBA00022670"/>
    </source>
</evidence>
<dbReference type="CDD" id="cd09600">
    <property type="entry name" value="M1_APN"/>
    <property type="match status" value="1"/>
</dbReference>
<feature type="domain" description="Peptidase M1 alanyl aminopeptidase Ig-like fold" evidence="14">
    <location>
        <begin position="452"/>
        <end position="560"/>
    </location>
</feature>
<dbReference type="Gene3D" id="3.30.2010.30">
    <property type="match status" value="1"/>
</dbReference>
<dbReference type="InterPro" id="IPR001930">
    <property type="entry name" value="Peptidase_M1"/>
</dbReference>
<dbReference type="EMBL" id="JAXAFO010000042">
    <property type="protein sequence ID" value="MDX6851188.1"/>
    <property type="molecule type" value="Genomic_DNA"/>
</dbReference>
<keyword evidence="6 17" id="KW-0031">Aminopeptidase</keyword>
<keyword evidence="18" id="KW-1185">Reference proteome</keyword>
<keyword evidence="10" id="KW-0862">Zinc</keyword>
<evidence type="ECO:0000256" key="4">
    <source>
        <dbReference type="ARBA" id="ARBA00012564"/>
    </source>
</evidence>
<dbReference type="EC" id="3.4.11.2" evidence="4 12"/>
<dbReference type="PRINTS" id="PR00756">
    <property type="entry name" value="ALADIPTASE"/>
</dbReference>
<feature type="domain" description="Peptidase M1 alanyl aminopeptidase C-terminal" evidence="15">
    <location>
        <begin position="564"/>
        <end position="893"/>
    </location>
</feature>
<dbReference type="Proteomes" id="UP001273505">
    <property type="component" value="Unassembled WGS sequence"/>
</dbReference>
<evidence type="ECO:0000256" key="2">
    <source>
        <dbReference type="ARBA" id="ARBA00001947"/>
    </source>
</evidence>
<dbReference type="NCBIfam" id="TIGR02414">
    <property type="entry name" value="pepN_proteo"/>
    <property type="match status" value="1"/>
</dbReference>
<evidence type="ECO:0000256" key="12">
    <source>
        <dbReference type="NCBIfam" id="TIGR02414"/>
    </source>
</evidence>
<protein>
    <recommendedName>
        <fullName evidence="5 12">Aminopeptidase N</fullName>
        <ecNumber evidence="4 12">3.4.11.2</ecNumber>
    </recommendedName>
</protein>
<dbReference type="PANTHER" id="PTHR46322:SF1">
    <property type="entry name" value="PUROMYCIN-SENSITIVE AMINOPEPTIDASE"/>
    <property type="match status" value="1"/>
</dbReference>
<dbReference type="Gene3D" id="1.10.390.10">
    <property type="entry name" value="Neutral Protease Domain 2"/>
    <property type="match status" value="1"/>
</dbReference>